<dbReference type="InterPro" id="IPR001608">
    <property type="entry name" value="Ala_racemase_N"/>
</dbReference>
<evidence type="ECO:0000256" key="4">
    <source>
        <dbReference type="HAMAP-Rule" id="MF_01201"/>
    </source>
</evidence>
<feature type="domain" description="Alanine racemase C-terminal" evidence="5">
    <location>
        <begin position="246"/>
        <end position="373"/>
    </location>
</feature>
<sequence>MSERSAQHPFREATIDLGAIAHNVRHLRELTGVDVIGVVKANGYGHGAAAAATAALAGGAARLGTATLEESFALRRAGITAPLMAWLHEPGRRFHDAVEADIEIGISSLDQLTAASEAATAQTPASVHLKVDTGLSRNGIATHDLDHVLAEAARLERIGRIRIVGIFSHLSGASADDDRAQLTRYRQVIAQAEAVGIRPEIRHLAATAGAISLPEARLDAVRVGIGLYGLSPFAGRSSSDLGLRPAMTLRAAVAAVRRVPAGAGVSYDYVYRCERETTLALVPMGYADGVPRQASGRGPVLVNGRPHTVAGRIAMDQFVVDVGDEPVSVGDEVVLFGDPTLGQPSATDWADAAGTINYEIVTRIGDRVPRSVS</sequence>
<feature type="active site" description="Proton acceptor; specific for D-alanine" evidence="4">
    <location>
        <position position="40"/>
    </location>
</feature>
<proteinExistence type="inferred from homology"/>
<dbReference type="InterPro" id="IPR011079">
    <property type="entry name" value="Ala_racemase_C"/>
</dbReference>
<comment type="pathway">
    <text evidence="4">Amino-acid biosynthesis; D-alanine biosynthesis; D-alanine from L-alanine: step 1/1.</text>
</comment>
<evidence type="ECO:0000259" key="5">
    <source>
        <dbReference type="SMART" id="SM01005"/>
    </source>
</evidence>
<dbReference type="Gene3D" id="2.40.37.10">
    <property type="entry name" value="Lyase, Ornithine Decarboxylase, Chain A, domain 1"/>
    <property type="match status" value="1"/>
</dbReference>
<organism evidence="6 7">
    <name type="scientific">Microbacterium suwonense</name>
    <dbReference type="NCBI Taxonomy" id="683047"/>
    <lineage>
        <taxon>Bacteria</taxon>
        <taxon>Bacillati</taxon>
        <taxon>Actinomycetota</taxon>
        <taxon>Actinomycetes</taxon>
        <taxon>Micrococcales</taxon>
        <taxon>Microbacteriaceae</taxon>
        <taxon>Microbacterium</taxon>
    </lineage>
</organism>
<accession>A0ABM8FUL0</accession>
<dbReference type="InterPro" id="IPR020622">
    <property type="entry name" value="Ala_racemase_pyridoxalP-BS"/>
</dbReference>
<comment type="catalytic activity">
    <reaction evidence="4">
        <text>L-alanine = D-alanine</text>
        <dbReference type="Rhea" id="RHEA:20249"/>
        <dbReference type="ChEBI" id="CHEBI:57416"/>
        <dbReference type="ChEBI" id="CHEBI:57972"/>
        <dbReference type="EC" id="5.1.1.1"/>
    </reaction>
</comment>
<dbReference type="RefSeq" id="WP_286299082.1">
    <property type="nucleotide sequence ID" value="NZ_AP027728.1"/>
</dbReference>
<gene>
    <name evidence="6" type="primary">alr_2</name>
    <name evidence="6" type="ORF">GCM10025863_17740</name>
</gene>
<evidence type="ECO:0000313" key="7">
    <source>
        <dbReference type="Proteomes" id="UP001321543"/>
    </source>
</evidence>
<dbReference type="Pfam" id="PF01168">
    <property type="entry name" value="Ala_racemase_N"/>
    <property type="match status" value="1"/>
</dbReference>
<keyword evidence="2 4" id="KW-0663">Pyridoxal phosphate</keyword>
<feature type="binding site" evidence="4">
    <location>
        <position position="315"/>
    </location>
    <ligand>
        <name>substrate</name>
    </ligand>
</feature>
<dbReference type="SUPFAM" id="SSF51419">
    <property type="entry name" value="PLP-binding barrel"/>
    <property type="match status" value="1"/>
</dbReference>
<dbReference type="SMART" id="SM01005">
    <property type="entry name" value="Ala_racemase_C"/>
    <property type="match status" value="1"/>
</dbReference>
<dbReference type="InterPro" id="IPR000821">
    <property type="entry name" value="Ala_racemase"/>
</dbReference>
<name>A0ABM8FUL0_9MICO</name>
<dbReference type="PRINTS" id="PR00992">
    <property type="entry name" value="ALARACEMASE"/>
</dbReference>
<dbReference type="PANTHER" id="PTHR30511:SF0">
    <property type="entry name" value="ALANINE RACEMASE, CATABOLIC-RELATED"/>
    <property type="match status" value="1"/>
</dbReference>
<feature type="modified residue" description="N6-(pyridoxal phosphate)lysine" evidence="4">
    <location>
        <position position="40"/>
    </location>
</feature>
<evidence type="ECO:0000256" key="3">
    <source>
        <dbReference type="ARBA" id="ARBA00023235"/>
    </source>
</evidence>
<evidence type="ECO:0000256" key="1">
    <source>
        <dbReference type="ARBA" id="ARBA00001933"/>
    </source>
</evidence>
<feature type="active site" description="Proton acceptor; specific for L-alanine" evidence="4">
    <location>
        <position position="267"/>
    </location>
</feature>
<dbReference type="PANTHER" id="PTHR30511">
    <property type="entry name" value="ALANINE RACEMASE"/>
    <property type="match status" value="1"/>
</dbReference>
<dbReference type="Proteomes" id="UP001321543">
    <property type="component" value="Chromosome"/>
</dbReference>
<comment type="function">
    <text evidence="4">Catalyzes the interconversion of L-alanine and D-alanine. May also act on other amino acids.</text>
</comment>
<evidence type="ECO:0000256" key="2">
    <source>
        <dbReference type="ARBA" id="ARBA00022898"/>
    </source>
</evidence>
<feature type="binding site" evidence="4">
    <location>
        <position position="137"/>
    </location>
    <ligand>
        <name>substrate</name>
    </ligand>
</feature>
<reference evidence="7" key="1">
    <citation type="journal article" date="2019" name="Int. J. Syst. Evol. Microbiol.">
        <title>The Global Catalogue of Microorganisms (GCM) 10K type strain sequencing project: providing services to taxonomists for standard genome sequencing and annotation.</title>
        <authorList>
            <consortium name="The Broad Institute Genomics Platform"/>
            <consortium name="The Broad Institute Genome Sequencing Center for Infectious Disease"/>
            <person name="Wu L."/>
            <person name="Ma J."/>
        </authorList>
    </citation>
    <scope>NUCLEOTIDE SEQUENCE [LARGE SCALE GENOMIC DNA]</scope>
    <source>
        <strain evidence="7">NBRC 106310</strain>
    </source>
</reference>
<keyword evidence="7" id="KW-1185">Reference proteome</keyword>
<comment type="similarity">
    <text evidence="4">Belongs to the alanine racemase family.</text>
</comment>
<keyword evidence="3 4" id="KW-0413">Isomerase</keyword>
<dbReference type="HAMAP" id="MF_01201">
    <property type="entry name" value="Ala_racemase"/>
    <property type="match status" value="1"/>
</dbReference>
<dbReference type="PROSITE" id="PS00395">
    <property type="entry name" value="ALANINE_RACEMASE"/>
    <property type="match status" value="1"/>
</dbReference>
<dbReference type="CDD" id="cd00430">
    <property type="entry name" value="PLPDE_III_AR"/>
    <property type="match status" value="1"/>
</dbReference>
<dbReference type="SUPFAM" id="SSF50621">
    <property type="entry name" value="Alanine racemase C-terminal domain-like"/>
    <property type="match status" value="1"/>
</dbReference>
<dbReference type="InterPro" id="IPR029066">
    <property type="entry name" value="PLP-binding_barrel"/>
</dbReference>
<dbReference type="NCBIfam" id="TIGR00492">
    <property type="entry name" value="alr"/>
    <property type="match status" value="1"/>
</dbReference>
<protein>
    <recommendedName>
        <fullName evidence="4">Alanine racemase</fullName>
        <ecNumber evidence="4">5.1.1.1</ecNumber>
    </recommendedName>
</protein>
<dbReference type="Pfam" id="PF00842">
    <property type="entry name" value="Ala_racemase_C"/>
    <property type="match status" value="1"/>
</dbReference>
<dbReference type="EC" id="5.1.1.1" evidence="4"/>
<dbReference type="Gene3D" id="3.20.20.10">
    <property type="entry name" value="Alanine racemase"/>
    <property type="match status" value="1"/>
</dbReference>
<dbReference type="InterPro" id="IPR009006">
    <property type="entry name" value="Ala_racemase/Decarboxylase_C"/>
</dbReference>
<dbReference type="EMBL" id="AP027728">
    <property type="protein sequence ID" value="BDZ39160.1"/>
    <property type="molecule type" value="Genomic_DNA"/>
</dbReference>
<evidence type="ECO:0000313" key="6">
    <source>
        <dbReference type="EMBL" id="BDZ39160.1"/>
    </source>
</evidence>
<comment type="cofactor">
    <cofactor evidence="1 4">
        <name>pyridoxal 5'-phosphate</name>
        <dbReference type="ChEBI" id="CHEBI:597326"/>
    </cofactor>
</comment>